<dbReference type="GO" id="GO:0008270">
    <property type="term" value="F:zinc ion binding"/>
    <property type="evidence" value="ECO:0007669"/>
    <property type="project" value="UniProtKB-KW"/>
</dbReference>
<feature type="compositionally biased region" description="Polar residues" evidence="5">
    <location>
        <begin position="17"/>
        <end position="27"/>
    </location>
</feature>
<dbReference type="Gene3D" id="3.30.40.10">
    <property type="entry name" value="Zinc/RING finger domain, C3HC4 (zinc finger)"/>
    <property type="match status" value="1"/>
</dbReference>
<keyword evidence="2 4" id="KW-0863">Zinc-finger</keyword>
<dbReference type="InterPro" id="IPR016024">
    <property type="entry name" value="ARM-type_fold"/>
</dbReference>
<evidence type="ECO:0000256" key="5">
    <source>
        <dbReference type="SAM" id="MobiDB-lite"/>
    </source>
</evidence>
<feature type="domain" description="PHD-type" evidence="6">
    <location>
        <begin position="471"/>
        <end position="522"/>
    </location>
</feature>
<dbReference type="Pfam" id="PF12830">
    <property type="entry name" value="Nipped-B_C"/>
    <property type="match status" value="1"/>
</dbReference>
<sequence length="1803" mass="205602">MELPSQLKKSNACTIMNDNNEQTNKTDANWKRRPSSNKGTEHFTAIFDILLQDKAPKLSEFNKMNLKKVQLEISKFENQILYEFCGRIEFSRNCEALLEEILCSDLIIEFGKRISSKDRGKGSENVLIENLVNVINIVGIFLYFELVIFNEMTFSKEIRIISNIIRSVLPIIFSESIKNCHLEAFNTSFIGCLETINTIVRTKNIHEILSTQIIVGLLSIFLIEDSNTMVVFLTTEIVVHLFVSGSLNSNEFLENSLNLIFDVMEELPHTNKAIKKAKVCIEMDSYMHIYVYLLLRLIQSICIPNGIVSGDNIHSIQNISMKHHNLAKFICNQFATFFINSIILKRTKRKESSFSTGNDIATVVLTDLLKASFNPKYNICSTITQIIIVQLIKISNNSLINEAGPKSQSINIDLYSKELCIHLLGASLSIIYKNVNVKLMCIDSSEKSIDESKSEIKDAPIERDDAANNVTIDCICDKLYSIYTEKLLRCESCGRNFHLDCIRNGTYLEIYEQWKCDSCTINLIFDEINTNFGINGEEILSKNSELSVVLIIVLEYLYRKTAMTVSQASSEPVTIDITQLVTDSGSSVACSFILEMIAKLKLGNKNLEKADGKEESKNKTTKNGSRKLSQTCNEISQLYKMLLTEWVSPITKVHSPLIAYSSKFPKLLEANVIRFWNKILAKELKNVANIILHCLLSNIYNSTITSMRRISLNSVGQIISVKPNILITNETVLNGIILSLKDKTPKVRERALAIIEKYFSDILTNETSDFTFDGENSRIGFDRVTKLLLEQIFRTAYDISPLVRMTSIRILRALYQQDPSKLNIGIILLKRASAVEETQSIRRLIFDSFTSIWFHNSSKVNESMAECLVKLINYSESNEFLQYINHDQKGTNCLLKGVISILQENQSIKNLEGLITRWSNILVDMFIQSDNYRDTIKSEKLVSKEIGLKNEQLNDQGIVNNNSSRDFSEKKLQILKTAEVIGKVYPKSIKEMYSYIVVYLKDFRQFKSEVMVHICTVLSYILPHVGDLEVETIEFDLLKITTNSRSPQLIRSSILCLCNLLMENEKGLNENNTLSPLILDNIRVLWDYRQKTLGMEVTMDLKEVDQLRRSAWLLGCIFEFSSPNMALAIVDNKLERAKVIQTEFGISWTLESYSTNKMPKSEFGEDLGFEYTILESNKIIFDLLCDLYYILDWNLNKGVLFPTLIQFLMNQKQFVKTLKFNNLIKCAIKGDKSFANLDCQSKLSIQCSNITVNNSKANSNLCIICLQGILSLLKNYELQALKENKIAQENDLEQTKRVNITEDMTNQFHDEINQCDDSFSGNNSIFITPNTNKRTSVQSEKNEINSPVSSSSYSNLENISSIRTSVFGSVTHKTSSVSASQPIASNLELLLNLFQETTGFQEGRFSNQQKQQVSSLILCILEQLNKQGLVNPTSIIPQVSGLLFSSNREVSFKSYQIISSLFERFPNLIINKYKEISLYGFVFCTSNFPGLLGVYNSKTDSENVLRSIISNDIANDKIQSKSRPEVLETVFEFFTRIYSEKCRTKRVFRESIIRGCCKQLELLLSSDETEILLKKLKLHLMLEKKVLLVLYMEFISYILLAMPFQFESEILLVLFCLGEICVNCSQNLHNDSESSVKIDTEQAFCSAILVTVCTTVQLILKEEYRISESQISSFNPYNSINKEKPKFSHQDSELNVGIVENSTNIVSLGAGTMYELLQSLREKLHIIWKISEGCDSEKKLVDYSNEIIYFYTQTTSEKVSKHTRGKHTKRKQTKRNREREEEYSDASSTQSWSPSSRISKNRK</sequence>
<dbReference type="CDD" id="cd15489">
    <property type="entry name" value="PHD_SF"/>
    <property type="match status" value="1"/>
</dbReference>
<dbReference type="SUPFAM" id="SSF48371">
    <property type="entry name" value="ARM repeat"/>
    <property type="match status" value="1"/>
</dbReference>
<dbReference type="InterPro" id="IPR024986">
    <property type="entry name" value="Nipped-B_C"/>
</dbReference>
<dbReference type="InterPro" id="IPR019786">
    <property type="entry name" value="Zinc_finger_PHD-type_CS"/>
</dbReference>
<name>A0A0S4THG6_CRYHO</name>
<dbReference type="SUPFAM" id="SSF57903">
    <property type="entry name" value="FYVE/PHD zinc finger"/>
    <property type="match status" value="1"/>
</dbReference>
<evidence type="ECO:0000256" key="3">
    <source>
        <dbReference type="ARBA" id="ARBA00022833"/>
    </source>
</evidence>
<dbReference type="Gene3D" id="1.25.10.10">
    <property type="entry name" value="Leucine-rich Repeat Variant"/>
    <property type="match status" value="1"/>
</dbReference>
<evidence type="ECO:0000256" key="4">
    <source>
        <dbReference type="PROSITE-ProRule" id="PRU00146"/>
    </source>
</evidence>
<keyword evidence="3" id="KW-0862">Zinc</keyword>
<dbReference type="PROSITE" id="PS01359">
    <property type="entry name" value="ZF_PHD_1"/>
    <property type="match status" value="1"/>
</dbReference>
<dbReference type="VEuPathDB" id="CryptoDB:ChTU502y2012_386g0400"/>
<dbReference type="Proteomes" id="UP000199752">
    <property type="component" value="Chromosome 5"/>
</dbReference>
<evidence type="ECO:0000256" key="2">
    <source>
        <dbReference type="ARBA" id="ARBA00022771"/>
    </source>
</evidence>
<dbReference type="VEuPathDB" id="CryptoDB:Chro.50171"/>
<feature type="compositionally biased region" description="Basic residues" evidence="5">
    <location>
        <begin position="1761"/>
        <end position="1774"/>
    </location>
</feature>
<feature type="region of interest" description="Disordered" evidence="5">
    <location>
        <begin position="17"/>
        <end position="38"/>
    </location>
</feature>
<gene>
    <name evidence="7" type="ORF">CHUDEA5_2080</name>
</gene>
<accession>A0A0S4THG6</accession>
<evidence type="ECO:0000259" key="6">
    <source>
        <dbReference type="PROSITE" id="PS50016"/>
    </source>
</evidence>
<reference evidence="7" key="1">
    <citation type="submission" date="2015-08" db="EMBL/GenBank/DDBJ databases">
        <authorList>
            <person name="Babu N.S."/>
            <person name="Beckwith C.J."/>
            <person name="Beseler K.G."/>
            <person name="Brison A."/>
            <person name="Carone J.V."/>
            <person name="Caskin T.P."/>
            <person name="Diamond M."/>
            <person name="Durham M.E."/>
            <person name="Foxe J.M."/>
            <person name="Go M."/>
            <person name="Henderson B.A."/>
            <person name="Jones I.B."/>
            <person name="McGettigan J.A."/>
            <person name="Micheletti S.J."/>
            <person name="Nasrallah M.E."/>
            <person name="Ortiz D."/>
            <person name="Piller C.R."/>
            <person name="Privatt S.R."/>
            <person name="Schneider S.L."/>
            <person name="Sharp S."/>
            <person name="Smith T.C."/>
            <person name="Stanton J.D."/>
            <person name="Ullery H.E."/>
            <person name="Wilson R.J."/>
            <person name="Serrano M.G."/>
            <person name="Buck G."/>
            <person name="Lee V."/>
            <person name="Wang Y."/>
            <person name="Carvalho R."/>
            <person name="Voegtly L."/>
            <person name="Shi R."/>
            <person name="Duckworth R."/>
            <person name="Johnson A."/>
            <person name="Loviza R."/>
            <person name="Walstead R."/>
            <person name="Shah Z."/>
            <person name="Kiflezghi M."/>
            <person name="Wade K."/>
            <person name="Ball S.L."/>
            <person name="Bradley K.W."/>
            <person name="Asai D.J."/>
            <person name="Bowman C.A."/>
            <person name="Russell D.A."/>
            <person name="Pope W.H."/>
            <person name="Jacobs-Sera D."/>
            <person name="Hendrix R.W."/>
            <person name="Hatfull G.F."/>
        </authorList>
    </citation>
    <scope>NUCLEOTIDE SEQUENCE [LARGE SCALE GENOMIC DNA]</scope>
</reference>
<dbReference type="InterPro" id="IPR013083">
    <property type="entry name" value="Znf_RING/FYVE/PHD"/>
</dbReference>
<dbReference type="SMART" id="SM00249">
    <property type="entry name" value="PHD"/>
    <property type="match status" value="1"/>
</dbReference>
<proteinExistence type="predicted"/>
<evidence type="ECO:0000256" key="1">
    <source>
        <dbReference type="ARBA" id="ARBA00022723"/>
    </source>
</evidence>
<dbReference type="PROSITE" id="PS50016">
    <property type="entry name" value="ZF_PHD_2"/>
    <property type="match status" value="1"/>
</dbReference>
<keyword evidence="1" id="KW-0479">Metal-binding</keyword>
<dbReference type="InterPro" id="IPR011011">
    <property type="entry name" value="Znf_FYVE_PHD"/>
</dbReference>
<protein>
    <recommendedName>
        <fullName evidence="6">PHD-type domain-containing protein</fullName>
    </recommendedName>
</protein>
<dbReference type="InterPro" id="IPR011989">
    <property type="entry name" value="ARM-like"/>
</dbReference>
<organism evidence="7">
    <name type="scientific">Cryptosporidium hominis</name>
    <dbReference type="NCBI Taxonomy" id="237895"/>
    <lineage>
        <taxon>Eukaryota</taxon>
        <taxon>Sar</taxon>
        <taxon>Alveolata</taxon>
        <taxon>Apicomplexa</taxon>
        <taxon>Conoidasida</taxon>
        <taxon>Coccidia</taxon>
        <taxon>Eucoccidiorida</taxon>
        <taxon>Eimeriorina</taxon>
        <taxon>Cryptosporidiidae</taxon>
        <taxon>Cryptosporidium</taxon>
    </lineage>
</organism>
<dbReference type="VEuPathDB" id="CryptoDB:CHUDEA5_2080"/>
<dbReference type="InterPro" id="IPR001965">
    <property type="entry name" value="Znf_PHD"/>
</dbReference>
<feature type="compositionally biased region" description="Polar residues" evidence="5">
    <location>
        <begin position="1785"/>
        <end position="1803"/>
    </location>
</feature>
<dbReference type="InterPro" id="IPR019787">
    <property type="entry name" value="Znf_PHD-finger"/>
</dbReference>
<dbReference type="EMBL" id="LN877951">
    <property type="protein sequence ID" value="CUV06197.1"/>
    <property type="molecule type" value="Genomic_DNA"/>
</dbReference>
<feature type="region of interest" description="Disordered" evidence="5">
    <location>
        <begin position="1759"/>
        <end position="1803"/>
    </location>
</feature>
<evidence type="ECO:0000313" key="7">
    <source>
        <dbReference type="EMBL" id="CUV06197.1"/>
    </source>
</evidence>
<dbReference type="VEuPathDB" id="CryptoDB:GY17_00003883"/>